<keyword evidence="3" id="KW-1185">Reference proteome</keyword>
<accession>A0A512DXV4</accession>
<name>A0A512DXV4_9PROT</name>
<evidence type="ECO:0000313" key="3">
    <source>
        <dbReference type="Proteomes" id="UP000321523"/>
    </source>
</evidence>
<sequence length="50" mass="6112">MPKQSDDRTDKPSIVDIVTHPEKFDTWQRQREREEGKDRQRKDFPDRPSE</sequence>
<evidence type="ECO:0000256" key="1">
    <source>
        <dbReference type="SAM" id="MobiDB-lite"/>
    </source>
</evidence>
<reference evidence="2 3" key="1">
    <citation type="submission" date="2019-07" db="EMBL/GenBank/DDBJ databases">
        <title>Whole genome shotgun sequence of Skermanella aerolata NBRC 106429.</title>
        <authorList>
            <person name="Hosoyama A."/>
            <person name="Uohara A."/>
            <person name="Ohji S."/>
            <person name="Ichikawa N."/>
        </authorList>
    </citation>
    <scope>NUCLEOTIDE SEQUENCE [LARGE SCALE GENOMIC DNA]</scope>
    <source>
        <strain evidence="2 3">NBRC 106429</strain>
    </source>
</reference>
<organism evidence="2 3">
    <name type="scientific">Skermanella aerolata</name>
    <dbReference type="NCBI Taxonomy" id="393310"/>
    <lineage>
        <taxon>Bacteria</taxon>
        <taxon>Pseudomonadati</taxon>
        <taxon>Pseudomonadota</taxon>
        <taxon>Alphaproteobacteria</taxon>
        <taxon>Rhodospirillales</taxon>
        <taxon>Azospirillaceae</taxon>
        <taxon>Skermanella</taxon>
    </lineage>
</organism>
<gene>
    <name evidence="2" type="ORF">SAE02_54610</name>
</gene>
<dbReference type="EMBL" id="BJYZ01000027">
    <property type="protein sequence ID" value="GEO41313.1"/>
    <property type="molecule type" value="Genomic_DNA"/>
</dbReference>
<dbReference type="Proteomes" id="UP000321523">
    <property type="component" value="Unassembled WGS sequence"/>
</dbReference>
<proteinExistence type="predicted"/>
<feature type="region of interest" description="Disordered" evidence="1">
    <location>
        <begin position="1"/>
        <end position="50"/>
    </location>
</feature>
<evidence type="ECO:0000313" key="2">
    <source>
        <dbReference type="EMBL" id="GEO41313.1"/>
    </source>
</evidence>
<dbReference type="RefSeq" id="WP_157599353.1">
    <property type="nucleotide sequence ID" value="NZ_BJYZ01000027.1"/>
</dbReference>
<protein>
    <submittedName>
        <fullName evidence="2">Uncharacterized protein</fullName>
    </submittedName>
</protein>
<comment type="caution">
    <text evidence="2">The sequence shown here is derived from an EMBL/GenBank/DDBJ whole genome shotgun (WGS) entry which is preliminary data.</text>
</comment>
<dbReference type="AlphaFoldDB" id="A0A512DXV4"/>